<evidence type="ECO:0000256" key="1">
    <source>
        <dbReference type="ARBA" id="ARBA00004651"/>
    </source>
</evidence>
<evidence type="ECO:0000256" key="2">
    <source>
        <dbReference type="ARBA" id="ARBA00022475"/>
    </source>
</evidence>
<name>A0A562PEW6_9BURK</name>
<dbReference type="InterPro" id="IPR025857">
    <property type="entry name" value="MacB_PCD"/>
</dbReference>
<keyword evidence="9" id="KW-0449">Lipoprotein</keyword>
<dbReference type="Pfam" id="PF02687">
    <property type="entry name" value="FtsX"/>
    <property type="match status" value="1"/>
</dbReference>
<evidence type="ECO:0000256" key="4">
    <source>
        <dbReference type="ARBA" id="ARBA00022989"/>
    </source>
</evidence>
<comment type="subcellular location">
    <subcellularLocation>
        <location evidence="1">Cell membrane</location>
        <topology evidence="1">Multi-pass membrane protein</topology>
    </subcellularLocation>
</comment>
<evidence type="ECO:0000259" key="8">
    <source>
        <dbReference type="Pfam" id="PF12704"/>
    </source>
</evidence>
<feature type="domain" description="ABC3 transporter permease C-terminal" evidence="7">
    <location>
        <begin position="261"/>
        <end position="381"/>
    </location>
</feature>
<dbReference type="PANTHER" id="PTHR30572">
    <property type="entry name" value="MEMBRANE COMPONENT OF TRANSPORTER-RELATED"/>
    <property type="match status" value="1"/>
</dbReference>
<keyword evidence="2" id="KW-1003">Cell membrane</keyword>
<evidence type="ECO:0000259" key="7">
    <source>
        <dbReference type="Pfam" id="PF02687"/>
    </source>
</evidence>
<dbReference type="Pfam" id="PF12704">
    <property type="entry name" value="MacB_PCD"/>
    <property type="match status" value="1"/>
</dbReference>
<feature type="domain" description="MacB-like periplasmic core" evidence="8">
    <location>
        <begin position="20"/>
        <end position="228"/>
    </location>
</feature>
<proteinExistence type="predicted"/>
<keyword evidence="5 6" id="KW-0472">Membrane</keyword>
<feature type="transmembrane region" description="Helical" evidence="6">
    <location>
        <begin position="254"/>
        <end position="280"/>
    </location>
</feature>
<dbReference type="EMBL" id="VLKW01000013">
    <property type="protein sequence ID" value="TWI42974.1"/>
    <property type="molecule type" value="Genomic_DNA"/>
</dbReference>
<keyword evidence="3 6" id="KW-0812">Transmembrane</keyword>
<dbReference type="Proteomes" id="UP000315112">
    <property type="component" value="Unassembled WGS sequence"/>
</dbReference>
<protein>
    <submittedName>
        <fullName evidence="9">ABC-type lipoprotein release transport system permease subunit</fullName>
    </submittedName>
</protein>
<dbReference type="AlphaFoldDB" id="A0A562PEW6"/>
<sequence>MMKIPFSYIVRNLWTRRLTTALTAAGLALVVFVFATVLMLNEGLRATLVDTGEADNVVLVRRAADTEVMSGVDRAQAAVAVSHPAVALGGDGLPRASKETVVLIVLNKRASDKPSNVVIRGVGPAGLALRPQVRITAGRLFRPGASEIIAGASIARRFAGAGIGETVRFGQREWTVVGLFDAGNSGFDSEIWGDSEQLMQAFRRGVYSSVIVRLADPGGFPRFKRDIEADPRLTLEAKRERQFYADQSKALSTFIGVLGMTLSVIFSIGAMIGAAITMYASVASRTGEIGTLRALGFSRRAILSAFLVEAMLLALAGGAAGLACAAFMQLLTFSTTNFQSFAELSFGFRLTGAIVVDTLLFALAMGFIGGFLPALRAARLPIVDALRAA</sequence>
<comment type="caution">
    <text evidence="9">The sequence shown here is derived from an EMBL/GenBank/DDBJ whole genome shotgun (WGS) entry which is preliminary data.</text>
</comment>
<dbReference type="GO" id="GO:0022857">
    <property type="term" value="F:transmembrane transporter activity"/>
    <property type="evidence" value="ECO:0007669"/>
    <property type="project" value="TreeGrafter"/>
</dbReference>
<evidence type="ECO:0000256" key="6">
    <source>
        <dbReference type="SAM" id="Phobius"/>
    </source>
</evidence>
<organism evidence="9 10">
    <name type="scientific">Pseudoduganella flava</name>
    <dbReference type="NCBI Taxonomy" id="871742"/>
    <lineage>
        <taxon>Bacteria</taxon>
        <taxon>Pseudomonadati</taxon>
        <taxon>Pseudomonadota</taxon>
        <taxon>Betaproteobacteria</taxon>
        <taxon>Burkholderiales</taxon>
        <taxon>Oxalobacteraceae</taxon>
        <taxon>Telluria group</taxon>
        <taxon>Pseudoduganella</taxon>
    </lineage>
</organism>
<gene>
    <name evidence="9" type="ORF">IP92_05308</name>
</gene>
<evidence type="ECO:0000256" key="3">
    <source>
        <dbReference type="ARBA" id="ARBA00022692"/>
    </source>
</evidence>
<dbReference type="PANTHER" id="PTHR30572:SF15">
    <property type="entry name" value="ABC TRANSPORTER PERMEASE"/>
    <property type="match status" value="1"/>
</dbReference>
<dbReference type="GO" id="GO:0005886">
    <property type="term" value="C:plasma membrane"/>
    <property type="evidence" value="ECO:0007669"/>
    <property type="project" value="UniProtKB-SubCell"/>
</dbReference>
<feature type="transmembrane region" description="Helical" evidence="6">
    <location>
        <begin position="301"/>
        <end position="328"/>
    </location>
</feature>
<evidence type="ECO:0000313" key="10">
    <source>
        <dbReference type="Proteomes" id="UP000315112"/>
    </source>
</evidence>
<evidence type="ECO:0000313" key="9">
    <source>
        <dbReference type="EMBL" id="TWI42974.1"/>
    </source>
</evidence>
<keyword evidence="4 6" id="KW-1133">Transmembrane helix</keyword>
<reference evidence="9 10" key="1">
    <citation type="journal article" date="2015" name="Stand. Genomic Sci.">
        <title>Genomic Encyclopedia of Bacterial and Archaeal Type Strains, Phase III: the genomes of soil and plant-associated and newly described type strains.</title>
        <authorList>
            <person name="Whitman W.B."/>
            <person name="Woyke T."/>
            <person name="Klenk H.P."/>
            <person name="Zhou Y."/>
            <person name="Lilburn T.G."/>
            <person name="Beck B.J."/>
            <person name="De Vos P."/>
            <person name="Vandamme P."/>
            <person name="Eisen J.A."/>
            <person name="Garrity G."/>
            <person name="Hugenholtz P."/>
            <person name="Kyrpides N.C."/>
        </authorList>
    </citation>
    <scope>NUCLEOTIDE SEQUENCE [LARGE SCALE GENOMIC DNA]</scope>
    <source>
        <strain evidence="9 10">CGMCC 1.10685</strain>
    </source>
</reference>
<dbReference type="InterPro" id="IPR050250">
    <property type="entry name" value="Macrolide_Exporter_MacB"/>
</dbReference>
<feature type="transmembrane region" description="Helical" evidence="6">
    <location>
        <begin position="348"/>
        <end position="372"/>
    </location>
</feature>
<evidence type="ECO:0000256" key="5">
    <source>
        <dbReference type="ARBA" id="ARBA00023136"/>
    </source>
</evidence>
<accession>A0A562PEW6</accession>
<dbReference type="InterPro" id="IPR003838">
    <property type="entry name" value="ABC3_permease_C"/>
</dbReference>